<gene>
    <name evidence="1" type="ORF">UFOPK2602_01049</name>
    <name evidence="2" type="ORF">UFOPK2806_00729</name>
    <name evidence="3" type="ORF">UFOPK3417_01616</name>
    <name evidence="4" type="ORF">UFOPK4306_01008</name>
</gene>
<dbReference type="EMBL" id="CAEZXX010000062">
    <property type="protein sequence ID" value="CAB4709212.1"/>
    <property type="molecule type" value="Genomic_DNA"/>
</dbReference>
<evidence type="ECO:0000313" key="2">
    <source>
        <dbReference type="EMBL" id="CAB4746343.1"/>
    </source>
</evidence>
<name>A0A6J6QFC8_9ZZZZ</name>
<organism evidence="1">
    <name type="scientific">freshwater metagenome</name>
    <dbReference type="NCBI Taxonomy" id="449393"/>
    <lineage>
        <taxon>unclassified sequences</taxon>
        <taxon>metagenomes</taxon>
        <taxon>ecological metagenomes</taxon>
    </lineage>
</organism>
<reference evidence="1" key="1">
    <citation type="submission" date="2020-05" db="EMBL/GenBank/DDBJ databases">
        <authorList>
            <person name="Chiriac C."/>
            <person name="Salcher M."/>
            <person name="Ghai R."/>
            <person name="Kavagutti S V."/>
        </authorList>
    </citation>
    <scope>NUCLEOTIDE SEQUENCE</scope>
</reference>
<evidence type="ECO:0000313" key="1">
    <source>
        <dbReference type="EMBL" id="CAB4709212.1"/>
    </source>
</evidence>
<dbReference type="EMBL" id="CAEZYY010000007">
    <property type="protein sequence ID" value="CAB4746343.1"/>
    <property type="molecule type" value="Genomic_DNA"/>
</dbReference>
<sequence>MSFDPPAPDIAKLQLAWEKWERGEEAPGRVLADLKISGMRELLATLAESGWQSTR</sequence>
<dbReference type="EMBL" id="CAFBQP010000032">
    <property type="protein sequence ID" value="CAB5060908.1"/>
    <property type="molecule type" value="Genomic_DNA"/>
</dbReference>
<proteinExistence type="predicted"/>
<evidence type="ECO:0000313" key="4">
    <source>
        <dbReference type="EMBL" id="CAB5060908.1"/>
    </source>
</evidence>
<protein>
    <submittedName>
        <fullName evidence="1">Unannotated protein</fullName>
    </submittedName>
</protein>
<dbReference type="EMBL" id="CAFBLR010000189">
    <property type="protein sequence ID" value="CAB4883575.1"/>
    <property type="molecule type" value="Genomic_DNA"/>
</dbReference>
<evidence type="ECO:0000313" key="3">
    <source>
        <dbReference type="EMBL" id="CAB4883575.1"/>
    </source>
</evidence>
<dbReference type="AlphaFoldDB" id="A0A6J6QFC8"/>
<accession>A0A6J6QFC8</accession>